<dbReference type="EMBL" id="NBII01000005">
    <property type="protein sequence ID" value="PAV18933.1"/>
    <property type="molecule type" value="Genomic_DNA"/>
</dbReference>
<feature type="domain" description="Multiple myeloma tumor-associated protein 2-like N-terminal" evidence="2">
    <location>
        <begin position="8"/>
        <end position="82"/>
    </location>
</feature>
<proteinExistence type="predicted"/>
<feature type="compositionally biased region" description="Basic residues" evidence="1">
    <location>
        <begin position="171"/>
        <end position="183"/>
    </location>
</feature>
<keyword evidence="3" id="KW-0808">Transferase</keyword>
<evidence type="ECO:0000313" key="3">
    <source>
        <dbReference type="EMBL" id="PAV18933.1"/>
    </source>
</evidence>
<feature type="region of interest" description="Disordered" evidence="1">
    <location>
        <begin position="90"/>
        <end position="150"/>
    </location>
</feature>
<accession>A0A286UH70</accession>
<reference evidence="3 4" key="1">
    <citation type="journal article" date="2017" name="Mol. Ecol.">
        <title>Comparative and population genomic landscape of Phellinus noxius: A hypervariable fungus causing root rot in trees.</title>
        <authorList>
            <person name="Chung C.L."/>
            <person name="Lee T.J."/>
            <person name="Akiba M."/>
            <person name="Lee H.H."/>
            <person name="Kuo T.H."/>
            <person name="Liu D."/>
            <person name="Ke H.M."/>
            <person name="Yokoi T."/>
            <person name="Roa M.B."/>
            <person name="Lu M.J."/>
            <person name="Chang Y.Y."/>
            <person name="Ann P.J."/>
            <person name="Tsai J.N."/>
            <person name="Chen C.Y."/>
            <person name="Tzean S.S."/>
            <person name="Ota Y."/>
            <person name="Hattori T."/>
            <person name="Sahashi N."/>
            <person name="Liou R.F."/>
            <person name="Kikuchi T."/>
            <person name="Tsai I.J."/>
        </authorList>
    </citation>
    <scope>NUCLEOTIDE SEQUENCE [LARGE SCALE GENOMIC DNA]</scope>
    <source>
        <strain evidence="3 4">FFPRI411160</strain>
    </source>
</reference>
<dbReference type="InterPro" id="IPR019315">
    <property type="entry name" value="MMTA2_N"/>
</dbReference>
<name>A0A286UH70_9AGAM</name>
<dbReference type="GO" id="GO:0016301">
    <property type="term" value="F:kinase activity"/>
    <property type="evidence" value="ECO:0007669"/>
    <property type="project" value="UniProtKB-KW"/>
</dbReference>
<dbReference type="Pfam" id="PF10159">
    <property type="entry name" value="MMtag"/>
    <property type="match status" value="1"/>
</dbReference>
<dbReference type="PANTHER" id="PTHR14580:SF0">
    <property type="entry name" value="MULTIPLE MYELOMA TUMOR-ASSOCIATED PROTEIN 2"/>
    <property type="match status" value="1"/>
</dbReference>
<dbReference type="Proteomes" id="UP000217199">
    <property type="component" value="Unassembled WGS sequence"/>
</dbReference>
<keyword evidence="3" id="KW-0418">Kinase</keyword>
<dbReference type="AlphaFoldDB" id="A0A286UH70"/>
<dbReference type="PANTHER" id="PTHR14580">
    <property type="entry name" value="MULTIPLE MYELOMA TUMOR-ASSOCIATED PROTEIN 2 FAMILY MEMBER"/>
    <property type="match status" value="1"/>
</dbReference>
<feature type="compositionally biased region" description="Basic residues" evidence="1">
    <location>
        <begin position="127"/>
        <end position="141"/>
    </location>
</feature>
<dbReference type="InParanoid" id="A0A286UH70"/>
<evidence type="ECO:0000259" key="2">
    <source>
        <dbReference type="Pfam" id="PF10159"/>
    </source>
</evidence>
<gene>
    <name evidence="3" type="ORF">PNOK_0577600</name>
</gene>
<sequence>MFEPIRGGTRGGQAEFKWSDVSADKDREHYLGHSINAPTGRWQKNKDVHWYNREQNQDDDAKRAEIQKIKKAEAEVMAQALGFAPTNSAESILNGAGASDENKEVSEAPEGELSPTVDNQSESAKKLEKRMRKLEKRARKAEKKERKEKRRLERLRDDDYDRERVHDTRYKERRSRSRSPPRRNTHDERDRHHGRRSASPPPRGRLRSRSPPRRDGRNAIDCESLFIYCNALLLSLVYGQTFTSLILSGTDSIDSSAIKLKSKALSLEVSPVLERSACKISQLILVLMSIGV</sequence>
<feature type="region of interest" description="Disordered" evidence="1">
    <location>
        <begin position="166"/>
        <end position="215"/>
    </location>
</feature>
<dbReference type="InterPro" id="IPR039207">
    <property type="entry name" value="MMTAG2-like"/>
</dbReference>
<comment type="caution">
    <text evidence="3">The sequence shown here is derived from an EMBL/GenBank/DDBJ whole genome shotgun (WGS) entry which is preliminary data.</text>
</comment>
<feature type="region of interest" description="Disordered" evidence="1">
    <location>
        <begin position="1"/>
        <end position="20"/>
    </location>
</feature>
<keyword evidence="4" id="KW-1185">Reference proteome</keyword>
<evidence type="ECO:0000256" key="1">
    <source>
        <dbReference type="SAM" id="MobiDB-lite"/>
    </source>
</evidence>
<dbReference type="OrthoDB" id="5390672at2759"/>
<organism evidence="3 4">
    <name type="scientific">Pyrrhoderma noxium</name>
    <dbReference type="NCBI Taxonomy" id="2282107"/>
    <lineage>
        <taxon>Eukaryota</taxon>
        <taxon>Fungi</taxon>
        <taxon>Dikarya</taxon>
        <taxon>Basidiomycota</taxon>
        <taxon>Agaricomycotina</taxon>
        <taxon>Agaricomycetes</taxon>
        <taxon>Hymenochaetales</taxon>
        <taxon>Hymenochaetaceae</taxon>
        <taxon>Pyrrhoderma</taxon>
    </lineage>
</organism>
<protein>
    <submittedName>
        <fullName evidence="3">Kinase phosphorylation</fullName>
    </submittedName>
</protein>
<evidence type="ECO:0000313" key="4">
    <source>
        <dbReference type="Proteomes" id="UP000217199"/>
    </source>
</evidence>